<accession>A0A1F7XAB6</accession>
<dbReference type="Proteomes" id="UP000177053">
    <property type="component" value="Unassembled WGS sequence"/>
</dbReference>
<gene>
    <name evidence="2" type="ORF">A2Z22_04720</name>
</gene>
<protein>
    <recommendedName>
        <fullName evidence="1">DUF5655 domain-containing protein</fullName>
    </recommendedName>
</protein>
<organism evidence="2 3">
    <name type="scientific">Candidatus Woesebacteria bacterium RBG_16_34_12</name>
    <dbReference type="NCBI Taxonomy" id="1802480"/>
    <lineage>
        <taxon>Bacteria</taxon>
        <taxon>Candidatus Woeseibacteriota</taxon>
    </lineage>
</organism>
<evidence type="ECO:0000313" key="2">
    <source>
        <dbReference type="EMBL" id="OGM11957.1"/>
    </source>
</evidence>
<dbReference type="AlphaFoldDB" id="A0A1F7XAB6"/>
<feature type="domain" description="DUF5655" evidence="1">
    <location>
        <begin position="26"/>
        <end position="132"/>
    </location>
</feature>
<dbReference type="EMBL" id="MGFS01000006">
    <property type="protein sequence ID" value="OGM11957.1"/>
    <property type="molecule type" value="Genomic_DNA"/>
</dbReference>
<sequence length="135" mass="15801">MWTCNKCGRIFEKAKQPHSCNKIPLENHFENKEKAKEIFNALFRQINKKIGKCKIISIPCCIHLFGNYDFLAALPKKDRLEIRFVLGRKIDSPRLKQTAPLSSKNLINCIDLVSVKEINFELIKWLEEAYHLKDK</sequence>
<dbReference type="InterPro" id="IPR043714">
    <property type="entry name" value="DUF5655"/>
</dbReference>
<reference evidence="2 3" key="1">
    <citation type="journal article" date="2016" name="Nat. Commun.">
        <title>Thousands of microbial genomes shed light on interconnected biogeochemical processes in an aquifer system.</title>
        <authorList>
            <person name="Anantharaman K."/>
            <person name="Brown C.T."/>
            <person name="Hug L.A."/>
            <person name="Sharon I."/>
            <person name="Castelle C.J."/>
            <person name="Probst A.J."/>
            <person name="Thomas B.C."/>
            <person name="Singh A."/>
            <person name="Wilkins M.J."/>
            <person name="Karaoz U."/>
            <person name="Brodie E.L."/>
            <person name="Williams K.H."/>
            <person name="Hubbard S.S."/>
            <person name="Banfield J.F."/>
        </authorList>
    </citation>
    <scope>NUCLEOTIDE SEQUENCE [LARGE SCALE GENOMIC DNA]</scope>
</reference>
<evidence type="ECO:0000259" key="1">
    <source>
        <dbReference type="Pfam" id="PF18899"/>
    </source>
</evidence>
<comment type="caution">
    <text evidence="2">The sequence shown here is derived from an EMBL/GenBank/DDBJ whole genome shotgun (WGS) entry which is preliminary data.</text>
</comment>
<name>A0A1F7XAB6_9BACT</name>
<dbReference type="Pfam" id="PF18899">
    <property type="entry name" value="DUF5655"/>
    <property type="match status" value="1"/>
</dbReference>
<evidence type="ECO:0000313" key="3">
    <source>
        <dbReference type="Proteomes" id="UP000177053"/>
    </source>
</evidence>
<proteinExistence type="predicted"/>